<comment type="cofactor">
    <cofactor evidence="8">
        <name>Mg(2+)</name>
        <dbReference type="ChEBI" id="CHEBI:18420"/>
    </cofactor>
</comment>
<dbReference type="SUPFAM" id="SSF56214">
    <property type="entry name" value="4'-phosphopantetheinyl transferase"/>
    <property type="match status" value="1"/>
</dbReference>
<evidence type="ECO:0000256" key="6">
    <source>
        <dbReference type="ARBA" id="ARBA00023098"/>
    </source>
</evidence>
<comment type="catalytic activity">
    <reaction evidence="8">
        <text>apo-[ACP] + CoA = holo-[ACP] + adenosine 3',5'-bisphosphate + H(+)</text>
        <dbReference type="Rhea" id="RHEA:12068"/>
        <dbReference type="Rhea" id="RHEA-COMP:9685"/>
        <dbReference type="Rhea" id="RHEA-COMP:9690"/>
        <dbReference type="ChEBI" id="CHEBI:15378"/>
        <dbReference type="ChEBI" id="CHEBI:29999"/>
        <dbReference type="ChEBI" id="CHEBI:57287"/>
        <dbReference type="ChEBI" id="CHEBI:58343"/>
        <dbReference type="ChEBI" id="CHEBI:64479"/>
        <dbReference type="EC" id="2.7.8.7"/>
    </reaction>
</comment>
<dbReference type="OrthoDB" id="517356at2"/>
<keyword evidence="5 8" id="KW-0460">Magnesium</keyword>
<dbReference type="Proteomes" id="UP000094023">
    <property type="component" value="Unassembled WGS sequence"/>
</dbReference>
<keyword evidence="11" id="KW-1185">Reference proteome</keyword>
<dbReference type="InterPro" id="IPR008278">
    <property type="entry name" value="4-PPantetheinyl_Trfase_dom"/>
</dbReference>
<proteinExistence type="inferred from homology"/>
<keyword evidence="6 8" id="KW-0443">Lipid metabolism</keyword>
<dbReference type="STRING" id="1354337.M983_1512"/>
<evidence type="ECO:0000256" key="7">
    <source>
        <dbReference type="ARBA" id="ARBA00023160"/>
    </source>
</evidence>
<feature type="binding site" evidence="8">
    <location>
        <position position="55"/>
    </location>
    <ligand>
        <name>Mg(2+)</name>
        <dbReference type="ChEBI" id="CHEBI:18420"/>
    </ligand>
</feature>
<evidence type="ECO:0000256" key="5">
    <source>
        <dbReference type="ARBA" id="ARBA00022842"/>
    </source>
</evidence>
<dbReference type="RefSeq" id="WP_066749486.1">
    <property type="nucleotide sequence ID" value="NZ_LXEN01000070.1"/>
</dbReference>
<dbReference type="EC" id="2.7.8.7" evidence="8"/>
<dbReference type="InterPro" id="IPR002582">
    <property type="entry name" value="ACPS"/>
</dbReference>
<keyword evidence="2 8" id="KW-0808">Transferase</keyword>
<dbReference type="Gene3D" id="3.90.470.20">
    <property type="entry name" value="4'-phosphopantetheinyl transferase domain"/>
    <property type="match status" value="1"/>
</dbReference>
<dbReference type="InterPro" id="IPR004568">
    <property type="entry name" value="Ppantetheine-prot_Trfase_dom"/>
</dbReference>
<keyword evidence="1 8" id="KW-0444">Lipid biosynthesis</keyword>
<evidence type="ECO:0000313" key="10">
    <source>
        <dbReference type="EMBL" id="OAT30346.1"/>
    </source>
</evidence>
<dbReference type="NCBIfam" id="TIGR00516">
    <property type="entry name" value="acpS"/>
    <property type="match status" value="1"/>
</dbReference>
<dbReference type="Pfam" id="PF01648">
    <property type="entry name" value="ACPS"/>
    <property type="match status" value="1"/>
</dbReference>
<keyword evidence="4 8" id="KW-0276">Fatty acid metabolism</keyword>
<sequence length="122" mass="13890">MKSGIDIIEIKRVSLAIERSGEKLLRKILTTYELKEIGILNKNHHRIAGFWAAKEAAVKALGTGFRLGILFHNIEIRHDIYDAPYYIFTGNFLRILNKENIVKTSLSISHCNEYAVAMAVFN</sequence>
<evidence type="ECO:0000256" key="3">
    <source>
        <dbReference type="ARBA" id="ARBA00022723"/>
    </source>
</evidence>
<name>A0A198G203_9GAMM</name>
<dbReference type="PATRIC" id="fig|1354337.4.peg.1548"/>
<evidence type="ECO:0000256" key="2">
    <source>
        <dbReference type="ARBA" id="ARBA00022679"/>
    </source>
</evidence>
<evidence type="ECO:0000256" key="4">
    <source>
        <dbReference type="ARBA" id="ARBA00022832"/>
    </source>
</evidence>
<dbReference type="AlphaFoldDB" id="A0A198G203"/>
<dbReference type="InterPro" id="IPR037143">
    <property type="entry name" value="4-PPantetheinyl_Trfase_dom_sf"/>
</dbReference>
<keyword evidence="8" id="KW-0963">Cytoplasm</keyword>
<accession>A0A198G203</accession>
<dbReference type="GO" id="GO:0006633">
    <property type="term" value="P:fatty acid biosynthetic process"/>
    <property type="evidence" value="ECO:0007669"/>
    <property type="project" value="UniProtKB-UniRule"/>
</dbReference>
<evidence type="ECO:0000256" key="1">
    <source>
        <dbReference type="ARBA" id="ARBA00022516"/>
    </source>
</evidence>
<comment type="similarity">
    <text evidence="8">Belongs to the P-Pant transferase superfamily. AcpS family.</text>
</comment>
<protein>
    <recommendedName>
        <fullName evidence="8">Holo-[acyl-carrier-protein] synthase</fullName>
        <shortName evidence="8">Holo-ACP synthase</shortName>
        <ecNumber evidence="8">2.7.8.7</ecNumber>
    </recommendedName>
    <alternativeName>
        <fullName evidence="8">4'-phosphopantetheinyl transferase AcpS</fullName>
    </alternativeName>
</protein>
<organism evidence="10 11">
    <name type="scientific">Proteus myxofaciens ATCC 19692</name>
    <dbReference type="NCBI Taxonomy" id="1354337"/>
    <lineage>
        <taxon>Bacteria</taxon>
        <taxon>Pseudomonadati</taxon>
        <taxon>Pseudomonadota</taxon>
        <taxon>Gammaproteobacteria</taxon>
        <taxon>Enterobacterales</taxon>
        <taxon>Morganellaceae</taxon>
        <taxon>Proteus</taxon>
    </lineage>
</organism>
<comment type="subcellular location">
    <subcellularLocation>
        <location evidence="8">Cytoplasm</location>
    </subcellularLocation>
</comment>
<dbReference type="EMBL" id="LXEN01000070">
    <property type="protein sequence ID" value="OAT30346.1"/>
    <property type="molecule type" value="Genomic_DNA"/>
</dbReference>
<evidence type="ECO:0000259" key="9">
    <source>
        <dbReference type="Pfam" id="PF01648"/>
    </source>
</evidence>
<feature type="domain" description="4'-phosphopantetheinyl transferase" evidence="9">
    <location>
        <begin position="4"/>
        <end position="117"/>
    </location>
</feature>
<feature type="binding site" evidence="8">
    <location>
        <position position="6"/>
    </location>
    <ligand>
        <name>Mg(2+)</name>
        <dbReference type="ChEBI" id="CHEBI:18420"/>
    </ligand>
</feature>
<evidence type="ECO:0000313" key="11">
    <source>
        <dbReference type="Proteomes" id="UP000094023"/>
    </source>
</evidence>
<keyword evidence="7 8" id="KW-0275">Fatty acid biosynthesis</keyword>
<dbReference type="GO" id="GO:0005737">
    <property type="term" value="C:cytoplasm"/>
    <property type="evidence" value="ECO:0007669"/>
    <property type="project" value="UniProtKB-SubCell"/>
</dbReference>
<dbReference type="HAMAP" id="MF_00101">
    <property type="entry name" value="AcpS"/>
    <property type="match status" value="1"/>
</dbReference>
<dbReference type="GO" id="GO:0000287">
    <property type="term" value="F:magnesium ion binding"/>
    <property type="evidence" value="ECO:0007669"/>
    <property type="project" value="UniProtKB-UniRule"/>
</dbReference>
<keyword evidence="3 8" id="KW-0479">Metal-binding</keyword>
<reference evidence="10 11" key="1">
    <citation type="submission" date="2016-04" db="EMBL/GenBank/DDBJ databases">
        <title>ATOL: Assembling a taxonomically balanced genome-scale reconstruction of the evolutionary history of the Enterobacteriaceae.</title>
        <authorList>
            <person name="Plunkett G.III."/>
            <person name="Neeno-Eckwall E.C."/>
            <person name="Glasner J.D."/>
            <person name="Perna N.T."/>
        </authorList>
    </citation>
    <scope>NUCLEOTIDE SEQUENCE [LARGE SCALE GENOMIC DNA]</scope>
    <source>
        <strain evidence="10 11">ATCC 19692</strain>
    </source>
</reference>
<dbReference type="GO" id="GO:0008897">
    <property type="term" value="F:holo-[acyl-carrier-protein] synthase activity"/>
    <property type="evidence" value="ECO:0007669"/>
    <property type="project" value="UniProtKB-UniRule"/>
</dbReference>
<gene>
    <name evidence="8" type="primary">acpS</name>
    <name evidence="10" type="ORF">M983_1512</name>
</gene>
<evidence type="ECO:0000256" key="8">
    <source>
        <dbReference type="HAMAP-Rule" id="MF_00101"/>
    </source>
</evidence>
<comment type="function">
    <text evidence="8">Transfers the 4'-phosphopantetheine moiety from coenzyme A to a Ser of acyl-carrier-protein.</text>
</comment>
<comment type="caution">
    <text evidence="10">The sequence shown here is derived from an EMBL/GenBank/DDBJ whole genome shotgun (WGS) entry which is preliminary data.</text>
</comment>
<dbReference type="NCBIfam" id="TIGR00556">
    <property type="entry name" value="pantethn_trn"/>
    <property type="match status" value="1"/>
</dbReference>